<comment type="caution">
    <text evidence="1">The sequence shown here is derived from an EMBL/GenBank/DDBJ whole genome shotgun (WGS) entry which is preliminary data.</text>
</comment>
<gene>
    <name evidence="1" type="ORF">PYX00_004206</name>
</gene>
<dbReference type="EMBL" id="JARGDH010000002">
    <property type="protein sequence ID" value="KAL0276689.1"/>
    <property type="molecule type" value="Genomic_DNA"/>
</dbReference>
<proteinExistence type="predicted"/>
<reference evidence="1" key="1">
    <citation type="journal article" date="2024" name="Gigascience">
        <title>Chromosome-level genome of the poultry shaft louse Menopon gallinae provides insight into the host-switching and adaptive evolution of parasitic lice.</title>
        <authorList>
            <person name="Xu Y."/>
            <person name="Ma L."/>
            <person name="Liu S."/>
            <person name="Liang Y."/>
            <person name="Liu Q."/>
            <person name="He Z."/>
            <person name="Tian L."/>
            <person name="Duan Y."/>
            <person name="Cai W."/>
            <person name="Li H."/>
            <person name="Song F."/>
        </authorList>
    </citation>
    <scope>NUCLEOTIDE SEQUENCE</scope>
    <source>
        <strain evidence="1">Cailab_2023a</strain>
    </source>
</reference>
<dbReference type="AlphaFoldDB" id="A0AAW2I396"/>
<accession>A0AAW2I396</accession>
<evidence type="ECO:0000313" key="1">
    <source>
        <dbReference type="EMBL" id="KAL0276689.1"/>
    </source>
</evidence>
<name>A0AAW2I396_9NEOP</name>
<protein>
    <submittedName>
        <fullName evidence="1">Uncharacterized protein</fullName>
    </submittedName>
</protein>
<organism evidence="1">
    <name type="scientific">Menopon gallinae</name>
    <name type="common">poultry shaft louse</name>
    <dbReference type="NCBI Taxonomy" id="328185"/>
    <lineage>
        <taxon>Eukaryota</taxon>
        <taxon>Metazoa</taxon>
        <taxon>Ecdysozoa</taxon>
        <taxon>Arthropoda</taxon>
        <taxon>Hexapoda</taxon>
        <taxon>Insecta</taxon>
        <taxon>Pterygota</taxon>
        <taxon>Neoptera</taxon>
        <taxon>Paraneoptera</taxon>
        <taxon>Psocodea</taxon>
        <taxon>Troctomorpha</taxon>
        <taxon>Phthiraptera</taxon>
        <taxon>Amblycera</taxon>
        <taxon>Menoponidae</taxon>
        <taxon>Menopon</taxon>
    </lineage>
</organism>
<sequence length="117" mass="13610">MPTQAEHHLINSFSETNSWTDALPVCRQSAVGSSINQIYREDGNRQVCFRLLIFRPRFGMVKGNLDPDCLVVAGTMEFQKTYDFIYFSDSVPILLTDIHRDRISHYPFVLKCLMTWF</sequence>